<proteinExistence type="predicted"/>
<name>A0ABR8VR79_9BACI</name>
<accession>A0ABR8VR79</accession>
<feature type="transmembrane region" description="Helical" evidence="6">
    <location>
        <begin position="219"/>
        <end position="239"/>
    </location>
</feature>
<gene>
    <name evidence="7" type="ORF">H9631_19520</name>
</gene>
<protein>
    <submittedName>
        <fullName evidence="7">Amino acid permease</fullName>
    </submittedName>
</protein>
<evidence type="ECO:0000256" key="4">
    <source>
        <dbReference type="ARBA" id="ARBA00022989"/>
    </source>
</evidence>
<comment type="subcellular location">
    <subcellularLocation>
        <location evidence="1">Cell membrane</location>
        <topology evidence="1">Multi-pass membrane protein</topology>
    </subcellularLocation>
</comment>
<feature type="transmembrane region" description="Helical" evidence="6">
    <location>
        <begin position="149"/>
        <end position="168"/>
    </location>
</feature>
<keyword evidence="2" id="KW-1003">Cell membrane</keyword>
<feature type="transmembrane region" description="Helical" evidence="6">
    <location>
        <begin position="274"/>
        <end position="300"/>
    </location>
</feature>
<dbReference type="Gene3D" id="1.20.1740.10">
    <property type="entry name" value="Amino acid/polyamine transporter I"/>
    <property type="match status" value="1"/>
</dbReference>
<feature type="transmembrane region" description="Helical" evidence="6">
    <location>
        <begin position="81"/>
        <end position="113"/>
    </location>
</feature>
<reference evidence="7 8" key="1">
    <citation type="submission" date="2020-08" db="EMBL/GenBank/DDBJ databases">
        <title>A Genomic Blueprint of the Chicken Gut Microbiome.</title>
        <authorList>
            <person name="Gilroy R."/>
            <person name="Ravi A."/>
            <person name="Getino M."/>
            <person name="Pursley I."/>
            <person name="Horton D.L."/>
            <person name="Alikhan N.-F."/>
            <person name="Baker D."/>
            <person name="Gharbi K."/>
            <person name="Hall N."/>
            <person name="Watson M."/>
            <person name="Adriaenssens E.M."/>
            <person name="Foster-Nyarko E."/>
            <person name="Jarju S."/>
            <person name="Secka A."/>
            <person name="Antonio M."/>
            <person name="Oren A."/>
            <person name="Chaudhuri R."/>
            <person name="La Ragione R.M."/>
            <person name="Hildebrand F."/>
            <person name="Pallen M.J."/>
        </authorList>
    </citation>
    <scope>NUCLEOTIDE SEQUENCE [LARGE SCALE GENOMIC DNA]</scope>
    <source>
        <strain evidence="7 8">Sa1BUA2</strain>
    </source>
</reference>
<evidence type="ECO:0000256" key="6">
    <source>
        <dbReference type="SAM" id="Phobius"/>
    </source>
</evidence>
<feature type="transmembrane region" description="Helical" evidence="6">
    <location>
        <begin position="321"/>
        <end position="343"/>
    </location>
</feature>
<dbReference type="PANTHER" id="PTHR42770">
    <property type="entry name" value="AMINO ACID TRANSPORTER-RELATED"/>
    <property type="match status" value="1"/>
</dbReference>
<dbReference type="InterPro" id="IPR050367">
    <property type="entry name" value="APC_superfamily"/>
</dbReference>
<feature type="transmembrane region" description="Helical" evidence="6">
    <location>
        <begin position="349"/>
        <end position="370"/>
    </location>
</feature>
<evidence type="ECO:0000256" key="2">
    <source>
        <dbReference type="ARBA" id="ARBA00022475"/>
    </source>
</evidence>
<keyword evidence="3 6" id="KW-0812">Transmembrane</keyword>
<evidence type="ECO:0000256" key="1">
    <source>
        <dbReference type="ARBA" id="ARBA00004651"/>
    </source>
</evidence>
<comment type="caution">
    <text evidence="7">The sequence shown here is derived from an EMBL/GenBank/DDBJ whole genome shotgun (WGS) entry which is preliminary data.</text>
</comment>
<dbReference type="InterPro" id="IPR002293">
    <property type="entry name" value="AA/rel_permease1"/>
</dbReference>
<sequence>MLKKSITLWQGIALYVGAVIGSGILILPGMTAGIAGANALYSWIGMVLFSIPLAYTFALLAKEYPCSGGISTFVEKAFGRYASAIIGWFYFIAAIAGQVIVPLTGGIYVIYALQLDIEIAYIIAGIILISAVIINYFGIKLSSKVQLMISSLTLLILLFTIISALPLIDINNIKPSLTSDNITLAGKAGMFIFWSFFGWEAIASLAPEFKNPKRDITRATWGAIIIVGIVYLGSALAVIGTQSYSTETSTIEGAMNNASLVQVMTKTTGIHGGYATAFVALLISVGTTNVFAAGISRLGYSLAREKLAPSWFDYIHKRYHTPTHMIIFIGIFATGGLLIAYIFKISLETLVFIPNSLGIASYVFGGLAGVKLLDSKIGKIMAALTTIVCLAAYPFVGIFIQIPLIVGIACCDRQVELNTFC</sequence>
<keyword evidence="4 6" id="KW-1133">Transmembrane helix</keyword>
<dbReference type="Pfam" id="PF13520">
    <property type="entry name" value="AA_permease_2"/>
    <property type="match status" value="1"/>
</dbReference>
<evidence type="ECO:0000313" key="8">
    <source>
        <dbReference type="Proteomes" id="UP000648182"/>
    </source>
</evidence>
<dbReference type="PIRSF" id="PIRSF006060">
    <property type="entry name" value="AA_transporter"/>
    <property type="match status" value="1"/>
</dbReference>
<dbReference type="RefSeq" id="WP_191815766.1">
    <property type="nucleotide sequence ID" value="NZ_JACSPV010000051.1"/>
</dbReference>
<dbReference type="EMBL" id="JACSPV010000051">
    <property type="protein sequence ID" value="MBD8007257.1"/>
    <property type="molecule type" value="Genomic_DNA"/>
</dbReference>
<evidence type="ECO:0000313" key="7">
    <source>
        <dbReference type="EMBL" id="MBD8007257.1"/>
    </source>
</evidence>
<dbReference type="Proteomes" id="UP000648182">
    <property type="component" value="Unassembled WGS sequence"/>
</dbReference>
<dbReference type="PANTHER" id="PTHR42770:SF13">
    <property type="entry name" value="L-METHIONINE_BRANCHED-CHAIN AMINO ACID EXPORTER YJEH"/>
    <property type="match status" value="1"/>
</dbReference>
<keyword evidence="8" id="KW-1185">Reference proteome</keyword>
<feature type="transmembrane region" description="Helical" evidence="6">
    <location>
        <begin position="382"/>
        <end position="406"/>
    </location>
</feature>
<feature type="transmembrane region" description="Helical" evidence="6">
    <location>
        <begin position="12"/>
        <end position="34"/>
    </location>
</feature>
<evidence type="ECO:0000256" key="3">
    <source>
        <dbReference type="ARBA" id="ARBA00022692"/>
    </source>
</evidence>
<feature type="transmembrane region" description="Helical" evidence="6">
    <location>
        <begin position="188"/>
        <end position="207"/>
    </location>
</feature>
<keyword evidence="5 6" id="KW-0472">Membrane</keyword>
<evidence type="ECO:0000256" key="5">
    <source>
        <dbReference type="ARBA" id="ARBA00023136"/>
    </source>
</evidence>
<feature type="transmembrane region" description="Helical" evidence="6">
    <location>
        <begin position="119"/>
        <end position="137"/>
    </location>
</feature>
<organism evidence="7 8">
    <name type="scientific">Bacillus norwichensis</name>
    <dbReference type="NCBI Taxonomy" id="2762217"/>
    <lineage>
        <taxon>Bacteria</taxon>
        <taxon>Bacillati</taxon>
        <taxon>Bacillota</taxon>
        <taxon>Bacilli</taxon>
        <taxon>Bacillales</taxon>
        <taxon>Bacillaceae</taxon>
        <taxon>Bacillus</taxon>
    </lineage>
</organism>
<feature type="transmembrane region" description="Helical" evidence="6">
    <location>
        <begin position="40"/>
        <end position="60"/>
    </location>
</feature>